<dbReference type="Pfam" id="PF09851">
    <property type="entry name" value="SHOCT"/>
    <property type="match status" value="1"/>
</dbReference>
<protein>
    <submittedName>
        <fullName evidence="3">SHOCT domain-containing protein</fullName>
    </submittedName>
</protein>
<reference evidence="3" key="1">
    <citation type="submission" date="2024-07" db="EMBL/GenBank/DDBJ databases">
        <authorList>
            <person name="fu j."/>
        </authorList>
    </citation>
    <scope>NUCLEOTIDE SEQUENCE</scope>
    <source>
        <strain evidence="3">P10A9</strain>
    </source>
</reference>
<dbReference type="RefSeq" id="WP_307956080.1">
    <property type="nucleotide sequence ID" value="NZ_CP163302.1"/>
</dbReference>
<dbReference type="AlphaFoldDB" id="A0AB39L257"/>
<accession>A0AB39L257</accession>
<keyword evidence="1" id="KW-0472">Membrane</keyword>
<sequence>MMYGYGGGGIWGWIVMGIVMLLFWGGVVALVVVLVRGVRGRSGGYGAPWPGNDDPEHILAQRFARGEIDETEFNARRDALRRRQ</sequence>
<evidence type="ECO:0000256" key="1">
    <source>
        <dbReference type="SAM" id="Phobius"/>
    </source>
</evidence>
<name>A0AB39L257_9MICC</name>
<feature type="domain" description="SHOCT" evidence="2">
    <location>
        <begin position="54"/>
        <end position="80"/>
    </location>
</feature>
<dbReference type="KEGG" id="spue:AB5L97_17495"/>
<dbReference type="EMBL" id="CP163302">
    <property type="protein sequence ID" value="XDP45035.1"/>
    <property type="molecule type" value="Genomic_DNA"/>
</dbReference>
<feature type="transmembrane region" description="Helical" evidence="1">
    <location>
        <begin position="12"/>
        <end position="35"/>
    </location>
</feature>
<proteinExistence type="predicted"/>
<dbReference type="InterPro" id="IPR018649">
    <property type="entry name" value="SHOCT"/>
</dbReference>
<gene>
    <name evidence="3" type="ORF">AB5L97_17495</name>
</gene>
<evidence type="ECO:0000313" key="3">
    <source>
        <dbReference type="EMBL" id="XDP45035.1"/>
    </source>
</evidence>
<keyword evidence="1" id="KW-1133">Transmembrane helix</keyword>
<organism evidence="3">
    <name type="scientific">Sinomonas puerhi</name>
    <dbReference type="NCBI Taxonomy" id="3238584"/>
    <lineage>
        <taxon>Bacteria</taxon>
        <taxon>Bacillati</taxon>
        <taxon>Actinomycetota</taxon>
        <taxon>Actinomycetes</taxon>
        <taxon>Micrococcales</taxon>
        <taxon>Micrococcaceae</taxon>
        <taxon>Sinomonas</taxon>
    </lineage>
</organism>
<evidence type="ECO:0000259" key="2">
    <source>
        <dbReference type="Pfam" id="PF09851"/>
    </source>
</evidence>
<keyword evidence="1" id="KW-0812">Transmembrane</keyword>